<reference evidence="1" key="1">
    <citation type="submission" date="2010-05" db="EMBL/GenBank/DDBJ databases">
        <title>The draft genome of Desulfonatronospira thiodismutans ASO3-1.</title>
        <authorList>
            <consortium name="US DOE Joint Genome Institute (JGI-PGF)"/>
            <person name="Lucas S."/>
            <person name="Copeland A."/>
            <person name="Lapidus A."/>
            <person name="Cheng J.-F."/>
            <person name="Bruce D."/>
            <person name="Goodwin L."/>
            <person name="Pitluck S."/>
            <person name="Chertkov O."/>
            <person name="Brettin T."/>
            <person name="Detter J.C."/>
            <person name="Han C."/>
            <person name="Land M.L."/>
            <person name="Hauser L."/>
            <person name="Kyrpides N."/>
            <person name="Mikhailova N."/>
            <person name="Muyzer G."/>
            <person name="Woyke T."/>
        </authorList>
    </citation>
    <scope>NUCLEOTIDE SEQUENCE [LARGE SCALE GENOMIC DNA]</scope>
    <source>
        <strain evidence="1">ASO3-1</strain>
    </source>
</reference>
<dbReference type="EMBL" id="ACJN02000003">
    <property type="protein sequence ID" value="EFI34086.1"/>
    <property type="molecule type" value="Genomic_DNA"/>
</dbReference>
<dbReference type="AlphaFoldDB" id="D6STS0"/>
<evidence type="ECO:0000313" key="1">
    <source>
        <dbReference type="EMBL" id="EFI34086.1"/>
    </source>
</evidence>
<keyword evidence="2" id="KW-1185">Reference proteome</keyword>
<dbReference type="RefSeq" id="WP_008871435.1">
    <property type="nucleotide sequence ID" value="NZ_ACJN02000003.1"/>
</dbReference>
<accession>D6STS0</accession>
<evidence type="ECO:0000313" key="2">
    <source>
        <dbReference type="Proteomes" id="UP000005496"/>
    </source>
</evidence>
<name>D6STS0_9BACT</name>
<protein>
    <submittedName>
        <fullName evidence="1">Uncharacterized protein</fullName>
    </submittedName>
</protein>
<dbReference type="Proteomes" id="UP000005496">
    <property type="component" value="Unassembled WGS sequence"/>
</dbReference>
<proteinExistence type="predicted"/>
<dbReference type="OrthoDB" id="2030441at2"/>
<sequence>MKDYINLAQLKRRGWTIKLIADFKPEHDSEADNPINPAWAPQKLYDLDKIKAIEATPEFQGRKKWANWFQGHMKELARQRKEARST</sequence>
<organism evidence="1 2">
    <name type="scientific">Desulfonatronospira thiodismutans ASO3-1</name>
    <dbReference type="NCBI Taxonomy" id="555779"/>
    <lineage>
        <taxon>Bacteria</taxon>
        <taxon>Pseudomonadati</taxon>
        <taxon>Thermodesulfobacteriota</taxon>
        <taxon>Desulfovibrionia</taxon>
        <taxon>Desulfovibrionales</taxon>
        <taxon>Desulfonatronovibrionaceae</taxon>
        <taxon>Desulfonatronospira</taxon>
    </lineage>
</organism>
<comment type="caution">
    <text evidence="1">The sequence shown here is derived from an EMBL/GenBank/DDBJ whole genome shotgun (WGS) entry which is preliminary data.</text>
</comment>
<gene>
    <name evidence="1" type="ORF">Dthio_PD1426</name>
</gene>